<proteinExistence type="predicted"/>
<dbReference type="EMBL" id="EF583991">
    <property type="protein sequence ID" value="ABQ75940.1"/>
    <property type="molecule type" value="Genomic_DNA"/>
</dbReference>
<reference evidence="1" key="1">
    <citation type="journal article" date="2007" name="ISME J.">
        <title>Genomic plasticity in prokaryotes: the case of the square haloarchaeon.</title>
        <authorList>
            <person name="Cuadros-Orellana S."/>
            <person name="Martin-Cuadrado A.B."/>
            <person name="Legault B."/>
            <person name="D'Auria G."/>
            <person name="Zhaxybayeva O."/>
            <person name="Papke R.T."/>
            <person name="Rodriguez-Valera F."/>
        </authorList>
    </citation>
    <scope>NUCLEOTIDE SEQUENCE</scope>
</reference>
<evidence type="ECO:0000313" key="1">
    <source>
        <dbReference type="EMBL" id="ABQ75940.1"/>
    </source>
</evidence>
<name>A5YSI3_9EURY</name>
<protein>
    <submittedName>
        <fullName evidence="1">Uncharacterized protein</fullName>
    </submittedName>
</protein>
<organism evidence="1">
    <name type="scientific">uncultured haloarchaeon</name>
    <dbReference type="NCBI Taxonomy" id="160804"/>
    <lineage>
        <taxon>Archaea</taxon>
        <taxon>Methanobacteriati</taxon>
        <taxon>Methanobacteriota</taxon>
        <taxon>Stenosarchaea group</taxon>
        <taxon>Halobacteria</taxon>
        <taxon>Halobacteriales</taxon>
        <taxon>Halobacteriaceae</taxon>
        <taxon>environmental samples</taxon>
    </lineage>
</organism>
<dbReference type="InterPro" id="IPR009078">
    <property type="entry name" value="Ferritin-like_SF"/>
</dbReference>
<dbReference type="SUPFAM" id="SSF47240">
    <property type="entry name" value="Ferritin-like"/>
    <property type="match status" value="1"/>
</dbReference>
<dbReference type="AlphaFoldDB" id="A5YSI3"/>
<accession>A5YSI3</accession>
<sequence length="252" mass="27309">MILFISLNMNAQTLKREIETEAESALRQLDSNEFLRAAAGGEPTAQALLEAAAASERAAAMTFETWTQTESDADAKAAFENVVEQERTHHDRVTAAIDTIVSTNNYSSSSGSGDGNGNYDANLEAQTQEAPGPMHAYLRGRETTLQRIASGMIGRPLASLQTHSRLISYFESHSDITANASHDESIPETEHNPAVTLFYDLFDETEKVLADGLDLLTTRCTTESDWDAAIAVATYTIRLAADDTRDALAGMS</sequence>